<evidence type="ECO:0000313" key="1">
    <source>
        <dbReference type="EMBL" id="TRZ18401.1"/>
    </source>
</evidence>
<dbReference type="OrthoDB" id="6152726at2759"/>
<sequence>MTGCHPQGRLSKRPHGNPIGFNNTKCKVLHLGWGNPQYQHSLGHEQIESSLGEKDLGLLVDERLDMTQPCALTAQRDKGVLGCLQSSVASRAREGILSLCSSLVRPLLQCCFQLWDYQHRKDMDLLEQAQRRPAKLSEG</sequence>
<organism evidence="1 2">
    <name type="scientific">Zosterops borbonicus</name>
    <dbReference type="NCBI Taxonomy" id="364589"/>
    <lineage>
        <taxon>Eukaryota</taxon>
        <taxon>Metazoa</taxon>
        <taxon>Chordata</taxon>
        <taxon>Craniata</taxon>
        <taxon>Vertebrata</taxon>
        <taxon>Euteleostomi</taxon>
        <taxon>Archelosauria</taxon>
        <taxon>Archosauria</taxon>
        <taxon>Dinosauria</taxon>
        <taxon>Saurischia</taxon>
        <taxon>Theropoda</taxon>
        <taxon>Coelurosauria</taxon>
        <taxon>Aves</taxon>
        <taxon>Neognathae</taxon>
        <taxon>Neoaves</taxon>
        <taxon>Telluraves</taxon>
        <taxon>Australaves</taxon>
        <taxon>Passeriformes</taxon>
        <taxon>Sylvioidea</taxon>
        <taxon>Zosteropidae</taxon>
        <taxon>Zosterops</taxon>
    </lineage>
</organism>
<dbReference type="Proteomes" id="UP000796761">
    <property type="component" value="Unassembled WGS sequence"/>
</dbReference>
<name>A0A8K1GIA6_9PASS</name>
<dbReference type="PANTHER" id="PTHR33332">
    <property type="entry name" value="REVERSE TRANSCRIPTASE DOMAIN-CONTAINING PROTEIN"/>
    <property type="match status" value="1"/>
</dbReference>
<reference evidence="1" key="1">
    <citation type="submission" date="2019-04" db="EMBL/GenBank/DDBJ databases">
        <title>Genome assembly of Zosterops borbonicus 15179.</title>
        <authorList>
            <person name="Leroy T."/>
            <person name="Anselmetti Y."/>
            <person name="Tilak M.-K."/>
            <person name="Nabholz B."/>
        </authorList>
    </citation>
    <scope>NUCLEOTIDE SEQUENCE</scope>
    <source>
        <strain evidence="1">HGM_15179</strain>
        <tissue evidence="1">Muscle</tissue>
    </source>
</reference>
<dbReference type="AlphaFoldDB" id="A0A8K1GIA6"/>
<proteinExistence type="predicted"/>
<evidence type="ECO:0000313" key="2">
    <source>
        <dbReference type="Proteomes" id="UP000796761"/>
    </source>
</evidence>
<keyword evidence="2" id="KW-1185">Reference proteome</keyword>
<dbReference type="EMBL" id="SWJQ01000225">
    <property type="protein sequence ID" value="TRZ18401.1"/>
    <property type="molecule type" value="Genomic_DNA"/>
</dbReference>
<comment type="caution">
    <text evidence="1">The sequence shown here is derived from an EMBL/GenBank/DDBJ whole genome shotgun (WGS) entry which is preliminary data.</text>
</comment>
<gene>
    <name evidence="1" type="ORF">HGM15179_008708</name>
</gene>
<accession>A0A8K1GIA6</accession>
<protein>
    <submittedName>
        <fullName evidence="1">Uncharacterized protein</fullName>
    </submittedName>
</protein>